<dbReference type="Pfam" id="PF07690">
    <property type="entry name" value="MFS_1"/>
    <property type="match status" value="1"/>
</dbReference>
<dbReference type="InterPro" id="IPR020846">
    <property type="entry name" value="MFS_dom"/>
</dbReference>
<evidence type="ECO:0000256" key="1">
    <source>
        <dbReference type="ARBA" id="ARBA00004141"/>
    </source>
</evidence>
<comment type="subcellular location">
    <subcellularLocation>
        <location evidence="1">Membrane</location>
        <topology evidence="1">Multi-pass membrane protein</topology>
    </subcellularLocation>
</comment>
<dbReference type="PANTHER" id="PTHR11360:SF305">
    <property type="entry name" value="MAJOR FACILITATOR SUPERFAMILY (MFS) PROFILE DOMAIN-CONTAINING PROTEIN"/>
    <property type="match status" value="1"/>
</dbReference>
<keyword evidence="4" id="KW-1133">Transmembrane helix</keyword>
<dbReference type="EMBL" id="MU004235">
    <property type="protein sequence ID" value="KAF2669046.1"/>
    <property type="molecule type" value="Genomic_DNA"/>
</dbReference>
<gene>
    <name evidence="6" type="ORF">BT63DRAFT_424764</name>
</gene>
<reference evidence="6" key="1">
    <citation type="journal article" date="2020" name="Stud. Mycol.">
        <title>101 Dothideomycetes genomes: a test case for predicting lifestyles and emergence of pathogens.</title>
        <authorList>
            <person name="Haridas S."/>
            <person name="Albert R."/>
            <person name="Binder M."/>
            <person name="Bloem J."/>
            <person name="Labutti K."/>
            <person name="Salamov A."/>
            <person name="Andreopoulos B."/>
            <person name="Baker S."/>
            <person name="Barry K."/>
            <person name="Bills G."/>
            <person name="Bluhm B."/>
            <person name="Cannon C."/>
            <person name="Castanera R."/>
            <person name="Culley D."/>
            <person name="Daum C."/>
            <person name="Ezra D."/>
            <person name="Gonzalez J."/>
            <person name="Henrissat B."/>
            <person name="Kuo A."/>
            <person name="Liang C."/>
            <person name="Lipzen A."/>
            <person name="Lutzoni F."/>
            <person name="Magnuson J."/>
            <person name="Mondo S."/>
            <person name="Nolan M."/>
            <person name="Ohm R."/>
            <person name="Pangilinan J."/>
            <person name="Park H.-J."/>
            <person name="Ramirez L."/>
            <person name="Alfaro M."/>
            <person name="Sun H."/>
            <person name="Tritt A."/>
            <person name="Yoshinaga Y."/>
            <person name="Zwiers L.-H."/>
            <person name="Turgeon B."/>
            <person name="Goodwin S."/>
            <person name="Spatafora J."/>
            <person name="Crous P."/>
            <person name="Grigoriev I."/>
        </authorList>
    </citation>
    <scope>NUCLEOTIDE SEQUENCE</scope>
    <source>
        <strain evidence="6">CBS 115976</strain>
    </source>
</reference>
<evidence type="ECO:0000313" key="7">
    <source>
        <dbReference type="Proteomes" id="UP000799302"/>
    </source>
</evidence>
<dbReference type="Proteomes" id="UP000799302">
    <property type="component" value="Unassembled WGS sequence"/>
</dbReference>
<sequence>MSTTTLELQRLTRTPQTNSSEQEWDGISTQRARDNEASPPAEAVSSIPDGGLSAWNTLIASSIFTFWFNGINNSWGVMQAALLNEGLTSTSTLSFVGSLAMACTVIFSLLAVRFMRFAGARNAALLGITMLGVGQLTAGYTTNNIAGLFGTAGLLYGTGSSLCFMVASILPSQFFSSKLGLANGLIKFAGGIGGFVLSIALNKSIINVGTAWTFRILGISCLVTGIPVAFLVKELNPPRGNASFFDFSLFRNWEFIFIFLAASIGVFALYVPPYFLPLFAQSLRLSSTTGAYLAAGFNLCAAFGRLGSGILCDRIGAVNTFLLASFLNALSMFAIWPFSNMLPTLSIFAVINGIANGAFFVTLPTVVTQIYGPARTGVAMGMTITGWSFGYFLGAPIASYLLQAAGGVTEGSISSYRPAIFYAGGVALLSTAFVLIARLRLNPKLLKRV</sequence>
<feature type="transmembrane region" description="Helical" evidence="4">
    <location>
        <begin position="146"/>
        <end position="167"/>
    </location>
</feature>
<name>A0A6A6UBP8_9PEZI</name>
<feature type="transmembrane region" description="Helical" evidence="4">
    <location>
        <begin position="91"/>
        <end position="111"/>
    </location>
</feature>
<organism evidence="6 7">
    <name type="scientific">Microthyrium microscopicum</name>
    <dbReference type="NCBI Taxonomy" id="703497"/>
    <lineage>
        <taxon>Eukaryota</taxon>
        <taxon>Fungi</taxon>
        <taxon>Dikarya</taxon>
        <taxon>Ascomycota</taxon>
        <taxon>Pezizomycotina</taxon>
        <taxon>Dothideomycetes</taxon>
        <taxon>Dothideomycetes incertae sedis</taxon>
        <taxon>Microthyriales</taxon>
        <taxon>Microthyriaceae</taxon>
        <taxon>Microthyrium</taxon>
    </lineage>
</organism>
<dbReference type="Gene3D" id="1.20.1250.20">
    <property type="entry name" value="MFS general substrate transporter like domains"/>
    <property type="match status" value="2"/>
</dbReference>
<feature type="transmembrane region" description="Helical" evidence="4">
    <location>
        <begin position="378"/>
        <end position="399"/>
    </location>
</feature>
<dbReference type="PANTHER" id="PTHR11360">
    <property type="entry name" value="MONOCARBOXYLATE TRANSPORTER"/>
    <property type="match status" value="1"/>
</dbReference>
<dbReference type="OrthoDB" id="6499973at2759"/>
<dbReference type="AlphaFoldDB" id="A0A6A6UBP8"/>
<dbReference type="GO" id="GO:0022857">
    <property type="term" value="F:transmembrane transporter activity"/>
    <property type="evidence" value="ECO:0007669"/>
    <property type="project" value="InterPro"/>
</dbReference>
<feature type="region of interest" description="Disordered" evidence="3">
    <location>
        <begin position="1"/>
        <end position="45"/>
    </location>
</feature>
<dbReference type="GO" id="GO:0016020">
    <property type="term" value="C:membrane"/>
    <property type="evidence" value="ECO:0007669"/>
    <property type="project" value="UniProtKB-SubCell"/>
</dbReference>
<feature type="transmembrane region" description="Helical" evidence="4">
    <location>
        <begin position="52"/>
        <end position="71"/>
    </location>
</feature>
<evidence type="ECO:0000256" key="3">
    <source>
        <dbReference type="SAM" id="MobiDB-lite"/>
    </source>
</evidence>
<feature type="transmembrane region" description="Helical" evidence="4">
    <location>
        <begin position="253"/>
        <end position="271"/>
    </location>
</feature>
<feature type="transmembrane region" description="Helical" evidence="4">
    <location>
        <begin position="345"/>
        <end position="366"/>
    </location>
</feature>
<feature type="transmembrane region" description="Helical" evidence="4">
    <location>
        <begin position="123"/>
        <end position="140"/>
    </location>
</feature>
<dbReference type="PROSITE" id="PS50850">
    <property type="entry name" value="MFS"/>
    <property type="match status" value="1"/>
</dbReference>
<feature type="transmembrane region" description="Helical" evidence="4">
    <location>
        <begin position="419"/>
        <end position="439"/>
    </location>
</feature>
<dbReference type="InterPro" id="IPR036259">
    <property type="entry name" value="MFS_trans_sf"/>
</dbReference>
<protein>
    <submittedName>
        <fullName evidence="6">MFS general substrate transporter</fullName>
    </submittedName>
</protein>
<accession>A0A6A6UBP8</accession>
<feature type="compositionally biased region" description="Low complexity" evidence="3">
    <location>
        <begin position="1"/>
        <end position="17"/>
    </location>
</feature>
<dbReference type="SUPFAM" id="SSF103473">
    <property type="entry name" value="MFS general substrate transporter"/>
    <property type="match status" value="1"/>
</dbReference>
<feature type="domain" description="Major facilitator superfamily (MFS) profile" evidence="5">
    <location>
        <begin position="254"/>
        <end position="449"/>
    </location>
</feature>
<evidence type="ECO:0000259" key="5">
    <source>
        <dbReference type="PROSITE" id="PS50850"/>
    </source>
</evidence>
<evidence type="ECO:0000313" key="6">
    <source>
        <dbReference type="EMBL" id="KAF2669046.1"/>
    </source>
</evidence>
<dbReference type="InterPro" id="IPR011701">
    <property type="entry name" value="MFS"/>
</dbReference>
<keyword evidence="7" id="KW-1185">Reference proteome</keyword>
<feature type="transmembrane region" description="Helical" evidence="4">
    <location>
        <begin position="179"/>
        <end position="200"/>
    </location>
</feature>
<keyword evidence="4" id="KW-0472">Membrane</keyword>
<feature type="transmembrane region" description="Helical" evidence="4">
    <location>
        <begin position="291"/>
        <end position="308"/>
    </location>
</feature>
<dbReference type="InterPro" id="IPR050327">
    <property type="entry name" value="Proton-linked_MCT"/>
</dbReference>
<comment type="similarity">
    <text evidence="2">Belongs to the major facilitator superfamily. Monocarboxylate porter (TC 2.A.1.13) family.</text>
</comment>
<evidence type="ECO:0000256" key="2">
    <source>
        <dbReference type="ARBA" id="ARBA00006727"/>
    </source>
</evidence>
<evidence type="ECO:0000256" key="4">
    <source>
        <dbReference type="SAM" id="Phobius"/>
    </source>
</evidence>
<feature type="transmembrane region" description="Helical" evidence="4">
    <location>
        <begin position="320"/>
        <end position="339"/>
    </location>
</feature>
<feature type="transmembrane region" description="Helical" evidence="4">
    <location>
        <begin position="212"/>
        <end position="232"/>
    </location>
</feature>
<proteinExistence type="inferred from homology"/>
<keyword evidence="4" id="KW-0812">Transmembrane</keyword>